<evidence type="ECO:0000256" key="1">
    <source>
        <dbReference type="ARBA" id="ARBA00022553"/>
    </source>
</evidence>
<dbReference type="InterPro" id="IPR011006">
    <property type="entry name" value="CheY-like_superfamily"/>
</dbReference>
<dbReference type="Pfam" id="PF00072">
    <property type="entry name" value="Response_reg"/>
    <property type="match status" value="1"/>
</dbReference>
<dbReference type="EMBL" id="BARU01015762">
    <property type="protein sequence ID" value="GAH55098.1"/>
    <property type="molecule type" value="Genomic_DNA"/>
</dbReference>
<comment type="caution">
    <text evidence="3">The sequence shown here is derived from an EMBL/GenBank/DDBJ whole genome shotgun (WGS) entry which is preliminary data.</text>
</comment>
<dbReference type="SUPFAM" id="SSF52172">
    <property type="entry name" value="CheY-like"/>
    <property type="match status" value="1"/>
</dbReference>
<dbReference type="Gene3D" id="3.40.50.2300">
    <property type="match status" value="1"/>
</dbReference>
<feature type="non-terminal residue" evidence="3">
    <location>
        <position position="1"/>
    </location>
</feature>
<protein>
    <recommendedName>
        <fullName evidence="2">Response regulatory domain-containing protein</fullName>
    </recommendedName>
</protein>
<evidence type="ECO:0000259" key="2">
    <source>
        <dbReference type="PROSITE" id="PS50110"/>
    </source>
</evidence>
<keyword evidence="1" id="KW-0597">Phosphoprotein</keyword>
<dbReference type="PROSITE" id="PS50110">
    <property type="entry name" value="RESPONSE_REGULATORY"/>
    <property type="match status" value="1"/>
</dbReference>
<reference evidence="3" key="1">
    <citation type="journal article" date="2014" name="Front. Microbiol.">
        <title>High frequency of phylogenetically diverse reductive dehalogenase-homologous genes in deep subseafloor sedimentary metagenomes.</title>
        <authorList>
            <person name="Kawai M."/>
            <person name="Futagami T."/>
            <person name="Toyoda A."/>
            <person name="Takaki Y."/>
            <person name="Nishi S."/>
            <person name="Hori S."/>
            <person name="Arai W."/>
            <person name="Tsubouchi T."/>
            <person name="Morono Y."/>
            <person name="Uchiyama I."/>
            <person name="Ito T."/>
            <person name="Fujiyama A."/>
            <person name="Inagaki F."/>
            <person name="Takami H."/>
        </authorList>
    </citation>
    <scope>NUCLEOTIDE SEQUENCE</scope>
    <source>
        <strain evidence="3">Expedition CK06-06</strain>
    </source>
</reference>
<dbReference type="InterPro" id="IPR050595">
    <property type="entry name" value="Bact_response_regulator"/>
</dbReference>
<gene>
    <name evidence="3" type="ORF">S03H2_26841</name>
</gene>
<organism evidence="3">
    <name type="scientific">marine sediment metagenome</name>
    <dbReference type="NCBI Taxonomy" id="412755"/>
    <lineage>
        <taxon>unclassified sequences</taxon>
        <taxon>metagenomes</taxon>
        <taxon>ecological metagenomes</taxon>
    </lineage>
</organism>
<dbReference type="PANTHER" id="PTHR44591">
    <property type="entry name" value="STRESS RESPONSE REGULATOR PROTEIN 1"/>
    <property type="match status" value="1"/>
</dbReference>
<proteinExistence type="predicted"/>
<dbReference type="AlphaFoldDB" id="X1IC07"/>
<feature type="non-terminal residue" evidence="3">
    <location>
        <position position="79"/>
    </location>
</feature>
<feature type="domain" description="Response regulatory" evidence="2">
    <location>
        <begin position="1"/>
        <end position="79"/>
    </location>
</feature>
<evidence type="ECO:0000313" key="3">
    <source>
        <dbReference type="EMBL" id="GAH55098.1"/>
    </source>
</evidence>
<dbReference type="InterPro" id="IPR001789">
    <property type="entry name" value="Sig_transdc_resp-reg_receiver"/>
</dbReference>
<sequence length="79" mass="9004">GLNSPLQIKETQPALVLMDIVLEGDMDGIEAAEHVRHRFNIPVIYLTAYADQKTLERAKLTEPFGYIIKPFEEKELYTA</sequence>
<dbReference type="GO" id="GO:0000160">
    <property type="term" value="P:phosphorelay signal transduction system"/>
    <property type="evidence" value="ECO:0007669"/>
    <property type="project" value="InterPro"/>
</dbReference>
<name>X1IC07_9ZZZZ</name>
<accession>X1IC07</accession>
<dbReference type="PANTHER" id="PTHR44591:SF3">
    <property type="entry name" value="RESPONSE REGULATORY DOMAIN-CONTAINING PROTEIN"/>
    <property type="match status" value="1"/>
</dbReference>